<keyword evidence="3" id="KW-0808">Transferase</keyword>
<evidence type="ECO:0000256" key="1">
    <source>
        <dbReference type="ARBA" id="ARBA00022516"/>
    </source>
</evidence>
<dbReference type="Gene3D" id="1.20.1180.10">
    <property type="entry name" value="Udp N-acetylglucosamine O-acyltransferase, C-terminal domain"/>
    <property type="match status" value="1"/>
</dbReference>
<protein>
    <recommendedName>
        <fullName evidence="6">UDP N-acetylglucosamine O-acyltransferase C-terminal domain-containing protein</fullName>
    </recommendedName>
</protein>
<dbReference type="EMBL" id="UINC01020982">
    <property type="protein sequence ID" value="SVA87563.1"/>
    <property type="molecule type" value="Genomic_DNA"/>
</dbReference>
<feature type="domain" description="UDP N-acetylglucosamine O-acyltransferase C-terminal" evidence="6">
    <location>
        <begin position="175"/>
        <end position="261"/>
    </location>
</feature>
<evidence type="ECO:0000256" key="2">
    <source>
        <dbReference type="ARBA" id="ARBA00022556"/>
    </source>
</evidence>
<dbReference type="Pfam" id="PF00132">
    <property type="entry name" value="Hexapep"/>
    <property type="match status" value="1"/>
</dbReference>
<name>A0A381ZFQ3_9ZZZZ</name>
<dbReference type="PANTHER" id="PTHR43480:SF1">
    <property type="entry name" value="ACYL-[ACYL-CARRIER-PROTEIN]--UDP-N-ACETYLGLUCOSAMINE O-ACYLTRANSFERASE, MITOCHONDRIAL-RELATED"/>
    <property type="match status" value="1"/>
</dbReference>
<dbReference type="NCBIfam" id="TIGR01852">
    <property type="entry name" value="lipid_A_lpxA"/>
    <property type="match status" value="1"/>
</dbReference>
<dbReference type="PANTHER" id="PTHR43480">
    <property type="entry name" value="ACYL-[ACYL-CARRIER-PROTEIN]--UDP-N-ACETYLGLUCOSAMINE O-ACYLTRANSFERASE"/>
    <property type="match status" value="1"/>
</dbReference>
<reference evidence="7" key="1">
    <citation type="submission" date="2018-05" db="EMBL/GenBank/DDBJ databases">
        <authorList>
            <person name="Lanie J.A."/>
            <person name="Ng W.-L."/>
            <person name="Kazmierczak K.M."/>
            <person name="Andrzejewski T.M."/>
            <person name="Davidsen T.M."/>
            <person name="Wayne K.J."/>
            <person name="Tettelin H."/>
            <person name="Glass J.I."/>
            <person name="Rusch D."/>
            <person name="Podicherti R."/>
            <person name="Tsui H.-C.T."/>
            <person name="Winkler M.E."/>
        </authorList>
    </citation>
    <scope>NUCLEOTIDE SEQUENCE</scope>
</reference>
<dbReference type="PIRSF" id="PIRSF000456">
    <property type="entry name" value="UDP-GlcNAc_acltr"/>
    <property type="match status" value="1"/>
</dbReference>
<evidence type="ECO:0000256" key="4">
    <source>
        <dbReference type="ARBA" id="ARBA00023098"/>
    </source>
</evidence>
<dbReference type="Pfam" id="PF13720">
    <property type="entry name" value="Acetyltransf_11"/>
    <property type="match status" value="1"/>
</dbReference>
<dbReference type="GO" id="GO:0008780">
    <property type="term" value="F:acyl-[acyl-carrier-protein]-UDP-N-acetylglucosamine O-acyltransferase activity"/>
    <property type="evidence" value="ECO:0007669"/>
    <property type="project" value="InterPro"/>
</dbReference>
<dbReference type="InterPro" id="IPR011004">
    <property type="entry name" value="Trimer_LpxA-like_sf"/>
</dbReference>
<accession>A0A381ZFQ3</accession>
<evidence type="ECO:0000313" key="7">
    <source>
        <dbReference type="EMBL" id="SVA87563.1"/>
    </source>
</evidence>
<keyword evidence="4" id="KW-0443">Lipid metabolism</keyword>
<evidence type="ECO:0000259" key="6">
    <source>
        <dbReference type="Pfam" id="PF13720"/>
    </source>
</evidence>
<keyword evidence="2" id="KW-0441">Lipid A biosynthesis</keyword>
<dbReference type="Gene3D" id="2.160.10.10">
    <property type="entry name" value="Hexapeptide repeat proteins"/>
    <property type="match status" value="1"/>
</dbReference>
<dbReference type="GO" id="GO:0009245">
    <property type="term" value="P:lipid A biosynthetic process"/>
    <property type="evidence" value="ECO:0007669"/>
    <property type="project" value="UniProtKB-KW"/>
</dbReference>
<gene>
    <name evidence="7" type="ORF">METZ01_LOCUS140417</name>
</gene>
<dbReference type="InterPro" id="IPR029098">
    <property type="entry name" value="Acetyltransf_C"/>
</dbReference>
<keyword evidence="1" id="KW-0444">Lipid biosynthesis</keyword>
<proteinExistence type="predicted"/>
<evidence type="ECO:0000256" key="3">
    <source>
        <dbReference type="ARBA" id="ARBA00022679"/>
    </source>
</evidence>
<dbReference type="NCBIfam" id="NF003657">
    <property type="entry name" value="PRK05289.1"/>
    <property type="match status" value="1"/>
</dbReference>
<dbReference type="GO" id="GO:0016020">
    <property type="term" value="C:membrane"/>
    <property type="evidence" value="ECO:0007669"/>
    <property type="project" value="GOC"/>
</dbReference>
<dbReference type="SUPFAM" id="SSF51161">
    <property type="entry name" value="Trimeric LpxA-like enzymes"/>
    <property type="match status" value="1"/>
</dbReference>
<organism evidence="7">
    <name type="scientific">marine metagenome</name>
    <dbReference type="NCBI Taxonomy" id="408172"/>
    <lineage>
        <taxon>unclassified sequences</taxon>
        <taxon>metagenomes</taxon>
        <taxon>ecological metagenomes</taxon>
    </lineage>
</organism>
<dbReference type="CDD" id="cd03351">
    <property type="entry name" value="LbH_UDP-GlcNAc_AT"/>
    <property type="match status" value="1"/>
</dbReference>
<dbReference type="AlphaFoldDB" id="A0A381ZFQ3"/>
<dbReference type="InterPro" id="IPR001451">
    <property type="entry name" value="Hexapep"/>
</dbReference>
<dbReference type="InterPro" id="IPR010137">
    <property type="entry name" value="Lipid_A_LpxA"/>
</dbReference>
<sequence>MTKIHGTAIVSPETELGSDIEIGPFSIINEHVRIGDRTIIGPHVQIDRWTTIGEDCQVFFGSTIGNPSKDLKYKGDRSYVKIGSRNVLREYVSVSRATTAEGSTIIGNDNLMMNWVNIAHDSIVGDRTIMANFATLGGHVTVEDDVRIGAHAALHPSICVGKMAMVGACSKFVQDVPPFTVADGHPAAVRGLNLVGIRTSKINPLSALSSDTINQLKKAYRLLFRSNLPLTKAIEKVREELDPNEEVQYLLDFIENSQRGIGV</sequence>
<dbReference type="InterPro" id="IPR037157">
    <property type="entry name" value="Acetyltransf_C_sf"/>
</dbReference>
<keyword evidence="5" id="KW-0012">Acyltransferase</keyword>
<evidence type="ECO:0000256" key="5">
    <source>
        <dbReference type="ARBA" id="ARBA00023315"/>
    </source>
</evidence>